<dbReference type="InterPro" id="IPR036424">
    <property type="entry name" value="UPP_synth-like_sf"/>
</dbReference>
<dbReference type="RefSeq" id="WP_344800459.1">
    <property type="nucleotide sequence ID" value="NZ_BAABBN010000015.1"/>
</dbReference>
<feature type="binding site" evidence="2">
    <location>
        <position position="70"/>
    </location>
    <ligand>
        <name>substrate</name>
    </ligand>
</feature>
<protein>
    <recommendedName>
        <fullName evidence="2">Ditrans,polycis-undecaprenyl-diphosphate synthase ((2E,6E)-farnesyl-diphosphate specific)</fullName>
        <ecNumber evidence="2">2.5.1.31</ecNumber>
    </recommendedName>
    <alternativeName>
        <fullName evidence="2">Ditrans,polycis-undecaprenylcistransferase</fullName>
    </alternativeName>
    <alternativeName>
        <fullName evidence="2">Undecaprenyl diphosphate synthase</fullName>
        <shortName evidence="2">UDS</shortName>
    </alternativeName>
    <alternativeName>
        <fullName evidence="2">Undecaprenyl pyrophosphate synthase</fullName>
        <shortName evidence="2">UPP synthase</shortName>
    </alternativeName>
</protein>
<dbReference type="EC" id="2.5.1.31" evidence="2"/>
<comment type="caution">
    <text evidence="3">The sequence shown here is derived from an EMBL/GenBank/DDBJ whole genome shotgun (WGS) entry which is preliminary data.</text>
</comment>
<evidence type="ECO:0000256" key="2">
    <source>
        <dbReference type="HAMAP-Rule" id="MF_01139"/>
    </source>
</evidence>
<sequence>MTADSVEKITPKNIAIIMDGNNRWAKQRKLPKLAGHKAGLDAVRNVVETCLSQKVESLTLFAFSSENWNRPEDEVKGLMSLFLLALKNEVRKLHKNNIRLRIMGDKSRFSDTLQAHIHEAEQKTKDNDAMTLVIAANYGGEWDIVNAAQQCATDVALGKIKPEDISRDYFESHIGLSGVSAPDLYIRTGGETRISNFMLWQAAYAELYFSDLYWPDFKEEALLAAIADFGRRQRRFGMTCEQVESNSGL</sequence>
<feature type="binding site" evidence="2">
    <location>
        <position position="19"/>
    </location>
    <ligand>
        <name>Mg(2+)</name>
        <dbReference type="ChEBI" id="CHEBI:18420"/>
    </ligand>
</feature>
<keyword evidence="2" id="KW-0479">Metal-binding</keyword>
<dbReference type="PANTHER" id="PTHR10291">
    <property type="entry name" value="DEHYDRODOLICHYL DIPHOSPHATE SYNTHASE FAMILY MEMBER"/>
    <property type="match status" value="1"/>
</dbReference>
<feature type="binding site" evidence="2">
    <location>
        <position position="206"/>
    </location>
    <ligand>
        <name>Mg(2+)</name>
        <dbReference type="ChEBI" id="CHEBI:18420"/>
    </ligand>
</feature>
<feature type="active site" description="Proton acceptor" evidence="2">
    <location>
        <position position="67"/>
    </location>
</feature>
<keyword evidence="2" id="KW-0573">Peptidoglycan synthesis</keyword>
<evidence type="ECO:0000256" key="1">
    <source>
        <dbReference type="ARBA" id="ARBA00022679"/>
    </source>
</evidence>
<feature type="binding site" evidence="2">
    <location>
        <position position="68"/>
    </location>
    <ligand>
        <name>substrate</name>
    </ligand>
</feature>
<feature type="binding site" evidence="2">
    <location>
        <begin position="20"/>
        <end position="23"/>
    </location>
    <ligand>
        <name>substrate</name>
    </ligand>
</feature>
<dbReference type="NCBIfam" id="TIGR00055">
    <property type="entry name" value="uppS"/>
    <property type="match status" value="1"/>
</dbReference>
<comment type="function">
    <text evidence="2">Catalyzes the sequential condensation of isopentenyl diphosphate (IPP) with (2E,6E)-farnesyl diphosphate (E,E-FPP) to yield (2Z,6Z,10Z,14Z,18Z,22Z,26Z,30Z,34E,38E)-undecaprenyl diphosphate (di-trans,octa-cis-UPP). UPP is the precursor of glycosyl carrier lipid in the biosynthesis of bacterial cell wall polysaccharide components such as peptidoglycan and lipopolysaccharide.</text>
</comment>
<feature type="binding site" evidence="2">
    <location>
        <position position="24"/>
    </location>
    <ligand>
        <name>substrate</name>
    </ligand>
</feature>
<dbReference type="CDD" id="cd00475">
    <property type="entry name" value="Cis_IPPS"/>
    <property type="match status" value="1"/>
</dbReference>
<dbReference type="InterPro" id="IPR001441">
    <property type="entry name" value="UPP_synth-like"/>
</dbReference>
<proteinExistence type="inferred from homology"/>
<gene>
    <name evidence="2 3" type="primary">uppS</name>
    <name evidence="3" type="ORF">GCM10022277_40380</name>
</gene>
<dbReference type="SUPFAM" id="SSF64005">
    <property type="entry name" value="Undecaprenyl diphosphate synthase"/>
    <property type="match status" value="1"/>
</dbReference>
<feature type="binding site" evidence="2">
    <location>
        <begin position="193"/>
        <end position="195"/>
    </location>
    <ligand>
        <name>substrate</name>
    </ligand>
</feature>
<feature type="active site" evidence="2">
    <location>
        <position position="19"/>
    </location>
</feature>
<keyword evidence="2" id="KW-0460">Magnesium</keyword>
<comment type="subunit">
    <text evidence="2">Homodimer.</text>
</comment>
<evidence type="ECO:0000313" key="4">
    <source>
        <dbReference type="Proteomes" id="UP001501565"/>
    </source>
</evidence>
<comment type="catalytic activity">
    <reaction evidence="2">
        <text>8 isopentenyl diphosphate + (2E,6E)-farnesyl diphosphate = di-trans,octa-cis-undecaprenyl diphosphate + 8 diphosphate</text>
        <dbReference type="Rhea" id="RHEA:27551"/>
        <dbReference type="ChEBI" id="CHEBI:33019"/>
        <dbReference type="ChEBI" id="CHEBI:58405"/>
        <dbReference type="ChEBI" id="CHEBI:128769"/>
        <dbReference type="ChEBI" id="CHEBI:175763"/>
        <dbReference type="EC" id="2.5.1.31"/>
    </reaction>
</comment>
<reference evidence="4" key="1">
    <citation type="journal article" date="2019" name="Int. J. Syst. Evol. Microbiol.">
        <title>The Global Catalogue of Microorganisms (GCM) 10K type strain sequencing project: providing services to taxonomists for standard genome sequencing and annotation.</title>
        <authorList>
            <consortium name="The Broad Institute Genomics Platform"/>
            <consortium name="The Broad Institute Genome Sequencing Center for Infectious Disease"/>
            <person name="Wu L."/>
            <person name="Ma J."/>
        </authorList>
    </citation>
    <scope>NUCLEOTIDE SEQUENCE [LARGE SCALE GENOMIC DNA]</scope>
    <source>
        <strain evidence="4">JCM 17551</strain>
    </source>
</reference>
<keyword evidence="1 2" id="KW-0808">Transferase</keyword>
<accession>A0ABP7N940</accession>
<organism evidence="3 4">
    <name type="scientific">Litoribacillus peritrichatus</name>
    <dbReference type="NCBI Taxonomy" id="718191"/>
    <lineage>
        <taxon>Bacteria</taxon>
        <taxon>Pseudomonadati</taxon>
        <taxon>Pseudomonadota</taxon>
        <taxon>Gammaproteobacteria</taxon>
        <taxon>Oceanospirillales</taxon>
        <taxon>Oceanospirillaceae</taxon>
        <taxon>Litoribacillus</taxon>
    </lineage>
</organism>
<feature type="binding site" evidence="2">
    <location>
        <position position="36"/>
    </location>
    <ligand>
        <name>substrate</name>
    </ligand>
</feature>
<keyword evidence="4" id="KW-1185">Reference proteome</keyword>
<dbReference type="PANTHER" id="PTHR10291:SF0">
    <property type="entry name" value="DEHYDRODOLICHYL DIPHOSPHATE SYNTHASE 2"/>
    <property type="match status" value="1"/>
</dbReference>
<dbReference type="HAMAP" id="MF_01139">
    <property type="entry name" value="ISPT"/>
    <property type="match status" value="1"/>
</dbReference>
<feature type="binding site" evidence="2">
    <location>
        <position position="32"/>
    </location>
    <ligand>
        <name>substrate</name>
    </ligand>
</feature>
<keyword evidence="2" id="KW-0133">Cell shape</keyword>
<evidence type="ECO:0000313" key="3">
    <source>
        <dbReference type="EMBL" id="GAA3940335.1"/>
    </source>
</evidence>
<dbReference type="EMBL" id="BAABBN010000015">
    <property type="protein sequence ID" value="GAA3940335.1"/>
    <property type="molecule type" value="Genomic_DNA"/>
</dbReference>
<feature type="binding site" evidence="2">
    <location>
        <position position="187"/>
    </location>
    <ligand>
        <name>substrate</name>
    </ligand>
</feature>
<dbReference type="Proteomes" id="UP001501565">
    <property type="component" value="Unassembled WGS sequence"/>
</dbReference>
<comment type="similarity">
    <text evidence="2">Belongs to the UPP synthase family.</text>
</comment>
<feature type="binding site" evidence="2">
    <location>
        <begin position="64"/>
        <end position="66"/>
    </location>
    <ligand>
        <name>substrate</name>
    </ligand>
</feature>
<keyword evidence="2" id="KW-0961">Cell wall biogenesis/degradation</keyword>
<comment type="cofactor">
    <cofactor evidence="2">
        <name>Mg(2+)</name>
        <dbReference type="ChEBI" id="CHEBI:18420"/>
    </cofactor>
    <text evidence="2">Binds 2 magnesium ions per subunit.</text>
</comment>
<dbReference type="Gene3D" id="3.40.1180.10">
    <property type="entry name" value="Decaprenyl diphosphate synthase-like"/>
    <property type="match status" value="1"/>
</dbReference>
<dbReference type="Pfam" id="PF01255">
    <property type="entry name" value="Prenyltransf"/>
    <property type="match status" value="1"/>
</dbReference>
<name>A0ABP7N940_9GAMM</name>